<feature type="region of interest" description="Disordered" evidence="1">
    <location>
        <begin position="1"/>
        <end position="67"/>
    </location>
</feature>
<dbReference type="InterPro" id="IPR032675">
    <property type="entry name" value="LRR_dom_sf"/>
</dbReference>
<dbReference type="GeneID" id="25308674"/>
<reference evidence="2 3" key="1">
    <citation type="submission" date="2015-01" db="EMBL/GenBank/DDBJ databases">
        <title>The Genome Sequence of Fonsecaea pedrosoi CBS 271.37.</title>
        <authorList>
            <consortium name="The Broad Institute Genomics Platform"/>
            <person name="Cuomo C."/>
            <person name="de Hoog S."/>
            <person name="Gorbushina A."/>
            <person name="Stielow B."/>
            <person name="Teixiera M."/>
            <person name="Abouelleil A."/>
            <person name="Chapman S.B."/>
            <person name="Priest M."/>
            <person name="Young S.K."/>
            <person name="Wortman J."/>
            <person name="Nusbaum C."/>
            <person name="Birren B."/>
        </authorList>
    </citation>
    <scope>NUCLEOTIDE SEQUENCE [LARGE SCALE GENOMIC DNA]</scope>
    <source>
        <strain evidence="2 3">CBS 271.37</strain>
    </source>
</reference>
<dbReference type="HOGENOM" id="CLU_471750_0_0_1"/>
<dbReference type="EMBL" id="KN846974">
    <property type="protein sequence ID" value="KIW76740.1"/>
    <property type="molecule type" value="Genomic_DNA"/>
</dbReference>
<dbReference type="Proteomes" id="UP000053029">
    <property type="component" value="Unassembled WGS sequence"/>
</dbReference>
<accession>A0A0D2GDH2</accession>
<proteinExistence type="predicted"/>
<evidence type="ECO:0000313" key="2">
    <source>
        <dbReference type="EMBL" id="KIW76740.1"/>
    </source>
</evidence>
<evidence type="ECO:0000313" key="3">
    <source>
        <dbReference type="Proteomes" id="UP000053029"/>
    </source>
</evidence>
<dbReference type="AlphaFoldDB" id="A0A0D2GDH2"/>
<protein>
    <recommendedName>
        <fullName evidence="4">F-box domain-containing protein</fullName>
    </recommendedName>
</protein>
<dbReference type="RefSeq" id="XP_013280548.1">
    <property type="nucleotide sequence ID" value="XM_013425094.1"/>
</dbReference>
<dbReference type="Gene3D" id="3.80.10.10">
    <property type="entry name" value="Ribonuclease Inhibitor"/>
    <property type="match status" value="1"/>
</dbReference>
<keyword evidence="3" id="KW-1185">Reference proteome</keyword>
<dbReference type="OrthoDB" id="2522477at2759"/>
<sequence>MRCQTLAIPDSSSPDSEESGQEPVLKRRRIRRRANEPAALRQPRSSLKVHSKTSSTTPTTPSRRRNPLLHLLQAAGDDDDTIVISSRETTPGPRAVTPRTLIVLNFEKPNPCLMGLCDNLLRQIVDLVSYDSPRTVHALRMCCRRTAEVAEPAFCRTLITTSGVPSIGIERLLQARPERCAYVKTVAAYPKYASPAKSLKKTARLLPQLPHLEVLHIAETLSIGDRIRPRDPMDENNDEFFSVLSNAITDSTFVRLKVCTIISAVERPVSIKRILQSPCLSSLTVSYPYVDPQDRDLPRRNSTPLKHLTLFVSPFANLEVLACILGMPTALETLAIDDSCHRLPDSSFRGILGATLPTLGSLQPGLKTLKVYCVSSYLYTVSRHTGDLDFRSLQQLQELSFSNHGVCPVNCFINLPPRLQTLRFNGPISQEVFVKKLFDLSTQDQRFSCPPNIKIDLDYQHYIEHNPWTSFVIHEEDGDARHIVRQTRALRKLTDRFTDCKRVVVTERWSIWSRRMEFRKNGWFCLQDGDQTLNDKVEAQAHQAPCAYLYRPTVFGRNDLTIFKQNYLRPRPCQCCNF</sequence>
<gene>
    <name evidence="2" type="ORF">Z517_09184</name>
</gene>
<organism evidence="2 3">
    <name type="scientific">Fonsecaea pedrosoi CBS 271.37</name>
    <dbReference type="NCBI Taxonomy" id="1442368"/>
    <lineage>
        <taxon>Eukaryota</taxon>
        <taxon>Fungi</taxon>
        <taxon>Dikarya</taxon>
        <taxon>Ascomycota</taxon>
        <taxon>Pezizomycotina</taxon>
        <taxon>Eurotiomycetes</taxon>
        <taxon>Chaetothyriomycetidae</taxon>
        <taxon>Chaetothyriales</taxon>
        <taxon>Herpotrichiellaceae</taxon>
        <taxon>Fonsecaea</taxon>
    </lineage>
</organism>
<name>A0A0D2GDH2_9EURO</name>
<dbReference type="VEuPathDB" id="FungiDB:Z517_09184"/>
<evidence type="ECO:0000256" key="1">
    <source>
        <dbReference type="SAM" id="MobiDB-lite"/>
    </source>
</evidence>
<evidence type="ECO:0008006" key="4">
    <source>
        <dbReference type="Google" id="ProtNLM"/>
    </source>
</evidence>